<gene>
    <name evidence="2" type="ORF">AB5J50_15315</name>
</gene>
<dbReference type="PROSITE" id="PS50943">
    <property type="entry name" value="HTH_CROC1"/>
    <property type="match status" value="1"/>
</dbReference>
<evidence type="ECO:0000259" key="1">
    <source>
        <dbReference type="PROSITE" id="PS50943"/>
    </source>
</evidence>
<dbReference type="AlphaFoldDB" id="A0AB39S555"/>
<reference evidence="2" key="1">
    <citation type="submission" date="2024-07" db="EMBL/GenBank/DDBJ databases">
        <authorList>
            <person name="Yu S.T."/>
        </authorList>
    </citation>
    <scope>NUCLEOTIDE SEQUENCE</scope>
    <source>
        <strain evidence="2">R35</strain>
    </source>
</reference>
<evidence type="ECO:0000313" key="2">
    <source>
        <dbReference type="EMBL" id="XDQ62071.1"/>
    </source>
</evidence>
<dbReference type="InterPro" id="IPR010982">
    <property type="entry name" value="Lambda_DNA-bd_dom_sf"/>
</dbReference>
<dbReference type="SMART" id="SM00530">
    <property type="entry name" value="HTH_XRE"/>
    <property type="match status" value="1"/>
</dbReference>
<dbReference type="PANTHER" id="PTHR35010:SF4">
    <property type="entry name" value="BLL5781 PROTEIN"/>
    <property type="match status" value="1"/>
</dbReference>
<dbReference type="InterPro" id="IPR041413">
    <property type="entry name" value="MLTR_LBD"/>
</dbReference>
<accession>A0AB39S555</accession>
<dbReference type="GO" id="GO:0003677">
    <property type="term" value="F:DNA binding"/>
    <property type="evidence" value="ECO:0007669"/>
    <property type="project" value="InterPro"/>
</dbReference>
<sequence>MTTSTSVTGPPPFARELLRWRTARRVSQLELASRAGTTQRYVSFIERGRSVPGREIVIRLAESLGLTLRERNSLLLAAGYAPAFAESPLDAVALKPVREALDSILEGHLPYPAVVAGPRGELVAANAAFDVLTEGAAPELLAPPVNVLRLALHPRGMASRVVNLDAWGQHIVENLRARAVRSPDPLLNALVEELAEYVPAGEPGADYLGFAVPLRLRCAEGELRLLTTLTSFATAVDVTLAELHLEAFLPADRESAEILRKRAAQRLS</sequence>
<dbReference type="Gene3D" id="3.30.450.180">
    <property type="match status" value="1"/>
</dbReference>
<dbReference type="Pfam" id="PF01381">
    <property type="entry name" value="HTH_3"/>
    <property type="match status" value="1"/>
</dbReference>
<protein>
    <submittedName>
        <fullName evidence="2">Helix-turn-helix domain-containing protein</fullName>
    </submittedName>
</protein>
<dbReference type="Pfam" id="PF17765">
    <property type="entry name" value="MLTR_LBD"/>
    <property type="match status" value="1"/>
</dbReference>
<dbReference type="PANTHER" id="PTHR35010">
    <property type="entry name" value="BLL4672 PROTEIN-RELATED"/>
    <property type="match status" value="1"/>
</dbReference>
<proteinExistence type="predicted"/>
<dbReference type="Gene3D" id="1.10.260.40">
    <property type="entry name" value="lambda repressor-like DNA-binding domains"/>
    <property type="match status" value="1"/>
</dbReference>
<dbReference type="RefSeq" id="WP_369258399.1">
    <property type="nucleotide sequence ID" value="NZ_CP163440.1"/>
</dbReference>
<dbReference type="CDD" id="cd00093">
    <property type="entry name" value="HTH_XRE"/>
    <property type="match status" value="1"/>
</dbReference>
<dbReference type="SUPFAM" id="SSF47413">
    <property type="entry name" value="lambda repressor-like DNA-binding domains"/>
    <property type="match status" value="1"/>
</dbReference>
<organism evidence="2">
    <name type="scientific">Streptomyces sp. R35</name>
    <dbReference type="NCBI Taxonomy" id="3238630"/>
    <lineage>
        <taxon>Bacteria</taxon>
        <taxon>Bacillati</taxon>
        <taxon>Actinomycetota</taxon>
        <taxon>Actinomycetes</taxon>
        <taxon>Kitasatosporales</taxon>
        <taxon>Streptomycetaceae</taxon>
        <taxon>Streptomyces</taxon>
    </lineage>
</organism>
<name>A0AB39S555_9ACTN</name>
<dbReference type="InterPro" id="IPR001387">
    <property type="entry name" value="Cro/C1-type_HTH"/>
</dbReference>
<dbReference type="EMBL" id="CP163440">
    <property type="protein sequence ID" value="XDQ62071.1"/>
    <property type="molecule type" value="Genomic_DNA"/>
</dbReference>
<feature type="domain" description="HTH cro/C1-type" evidence="1">
    <location>
        <begin position="17"/>
        <end position="71"/>
    </location>
</feature>